<dbReference type="EMBL" id="JBBKXX010000003">
    <property type="protein sequence ID" value="MFD3409201.1"/>
    <property type="molecule type" value="Genomic_DNA"/>
</dbReference>
<dbReference type="InterPro" id="IPR025737">
    <property type="entry name" value="FApF"/>
</dbReference>
<comment type="caution">
    <text evidence="2">The sequence shown here is derived from an EMBL/GenBank/DDBJ whole genome shotgun (WGS) entry which is preliminary data.</text>
</comment>
<dbReference type="Pfam" id="PF13557">
    <property type="entry name" value="Phenol_MetA_deg"/>
    <property type="match status" value="1"/>
</dbReference>
<keyword evidence="3" id="KW-1185">Reference proteome</keyword>
<sequence length="248" mass="28230">MLVRTVFLLLISIAALAQSEGRIETDRPDQTECPFIVKKGYIQAEIGFNQSTSEYLFPTSLIKYGLSKRLELRYVSVLAQEPGKETRFQTEAIGLKWALFQPSGFQSSRWKPRTSVIVHYNWDHQNRDFSEKNLRGHSIGDVVFTMQHDFNERSGIGYNIGAEMHSNGSLEGIYRVAPNVLIGKRGYAYVEVFGRFPASEFADHSYDAGFAYYVNDDLKLDISAGQSFLHPEDHYIALGLSFRLRIAR</sequence>
<accession>A0ABW6DKJ2</accession>
<keyword evidence="1" id="KW-0732">Signal</keyword>
<dbReference type="RefSeq" id="WP_377981529.1">
    <property type="nucleotide sequence ID" value="NZ_JBBKXX010000003.1"/>
</dbReference>
<proteinExistence type="predicted"/>
<protein>
    <submittedName>
        <fullName evidence="2">Transporter</fullName>
    </submittedName>
</protein>
<feature type="signal peptide" evidence="1">
    <location>
        <begin position="1"/>
        <end position="17"/>
    </location>
</feature>
<evidence type="ECO:0000313" key="3">
    <source>
        <dbReference type="Proteomes" id="UP001598019"/>
    </source>
</evidence>
<name>A0ABW6DKJ2_9BACT</name>
<dbReference type="Proteomes" id="UP001598019">
    <property type="component" value="Unassembled WGS sequence"/>
</dbReference>
<feature type="chain" id="PRO_5045891197" evidence="1">
    <location>
        <begin position="18"/>
        <end position="248"/>
    </location>
</feature>
<organism evidence="2 3">
    <name type="scientific">Aquirufa esocilacus</name>
    <dbReference type="NCBI Taxonomy" id="3096513"/>
    <lineage>
        <taxon>Bacteria</taxon>
        <taxon>Pseudomonadati</taxon>
        <taxon>Bacteroidota</taxon>
        <taxon>Cytophagia</taxon>
        <taxon>Cytophagales</taxon>
        <taxon>Flectobacillaceae</taxon>
        <taxon>Aquirufa</taxon>
    </lineage>
</organism>
<evidence type="ECO:0000256" key="1">
    <source>
        <dbReference type="SAM" id="SignalP"/>
    </source>
</evidence>
<evidence type="ECO:0000313" key="2">
    <source>
        <dbReference type="EMBL" id="MFD3409201.1"/>
    </source>
</evidence>
<reference evidence="2 3" key="1">
    <citation type="submission" date="2024-03" db="EMBL/GenBank/DDBJ databases">
        <title>Aquirufa genome sequencing.</title>
        <authorList>
            <person name="Pitt A."/>
            <person name="Hahn M.W."/>
        </authorList>
    </citation>
    <scope>NUCLEOTIDE SEQUENCE [LARGE SCALE GENOMIC DNA]</scope>
    <source>
        <strain evidence="2 3">HETE-83D</strain>
    </source>
</reference>
<gene>
    <name evidence="2" type="ORF">SKC37_11065</name>
</gene>